<dbReference type="SUPFAM" id="SSF53756">
    <property type="entry name" value="UDP-Glycosyltransferase/glycogen phosphorylase"/>
    <property type="match status" value="1"/>
</dbReference>
<keyword evidence="1" id="KW-0328">Glycosyltransferase</keyword>
<dbReference type="Gene3D" id="3.40.50.2000">
    <property type="entry name" value="Glycogen Phosphorylase B"/>
    <property type="match status" value="1"/>
</dbReference>
<sequence length="350" mass="39477">MTAFPTTPRWIVLSDEAQALEDIYFFLPAMAALRKEGTRVERFETRRWKFSPKLAQARLTGACLLIARSLGREWIEMLETHREQHGRICYLVDHLYSPEPLAAEQDTSTPEAGSESEAAQLQQRLFVLADEIVVVSEQLEAALASLHPKVSLLTPPLTGKLPDLHHLEQSDWCIGFHGTLAHREDILTLAPVLRDIQTRHSDSEVELMMGRHLPLALSDIPRLKTMEAVSWEAFQDYCSRRRIAIGLAPLMENSDNHAASWLRFLDITRMGGVGIYSRRAPYVDLIEDGVDGLLVGDDPAEWTAALERLLGDRDATRAMAHNAQHKAHEVGDPLRVLDFWRARSTVARAR</sequence>
<accession>A0AAP4TXQ1</accession>
<dbReference type="RefSeq" id="WP_303592748.1">
    <property type="nucleotide sequence ID" value="NZ_JAUORK010000002.1"/>
</dbReference>
<dbReference type="EMBL" id="JAUORK010000002">
    <property type="protein sequence ID" value="MDO6670876.1"/>
    <property type="molecule type" value="Genomic_DNA"/>
</dbReference>
<comment type="caution">
    <text evidence="1">The sequence shown here is derived from an EMBL/GenBank/DDBJ whole genome shotgun (WGS) entry which is preliminary data.</text>
</comment>
<evidence type="ECO:0000313" key="1">
    <source>
        <dbReference type="EMBL" id="MDO6670876.1"/>
    </source>
</evidence>
<keyword evidence="1" id="KW-0808">Transferase</keyword>
<reference evidence="1" key="1">
    <citation type="submission" date="2023-07" db="EMBL/GenBank/DDBJ databases">
        <title>Genome content predicts the carbon catabolic preferences of heterotrophic bacteria.</title>
        <authorList>
            <person name="Gralka M."/>
        </authorList>
    </citation>
    <scope>NUCLEOTIDE SEQUENCE</scope>
    <source>
        <strain evidence="1">C2R13</strain>
    </source>
</reference>
<protein>
    <submittedName>
        <fullName evidence="1">Glycosyltransferase</fullName>
        <ecNumber evidence="1">2.4.-.-</ecNumber>
    </submittedName>
</protein>
<dbReference type="GO" id="GO:0016757">
    <property type="term" value="F:glycosyltransferase activity"/>
    <property type="evidence" value="ECO:0007669"/>
    <property type="project" value="UniProtKB-KW"/>
</dbReference>
<dbReference type="Proteomes" id="UP001170481">
    <property type="component" value="Unassembled WGS sequence"/>
</dbReference>
<dbReference type="EC" id="2.4.-.-" evidence="1"/>
<proteinExistence type="predicted"/>
<name>A0AAP4TXQ1_9GAMM</name>
<gene>
    <name evidence="1" type="ORF">Q4535_01975</name>
</gene>
<evidence type="ECO:0000313" key="2">
    <source>
        <dbReference type="Proteomes" id="UP001170481"/>
    </source>
</evidence>
<dbReference type="AlphaFoldDB" id="A0AAP4TXQ1"/>
<organism evidence="1 2">
    <name type="scientific">Cobetia amphilecti</name>
    <dbReference type="NCBI Taxonomy" id="1055104"/>
    <lineage>
        <taxon>Bacteria</taxon>
        <taxon>Pseudomonadati</taxon>
        <taxon>Pseudomonadota</taxon>
        <taxon>Gammaproteobacteria</taxon>
        <taxon>Oceanospirillales</taxon>
        <taxon>Halomonadaceae</taxon>
        <taxon>Cobetia</taxon>
    </lineage>
</organism>